<proteinExistence type="predicted"/>
<evidence type="ECO:0000256" key="1">
    <source>
        <dbReference type="SAM" id="Coils"/>
    </source>
</evidence>
<dbReference type="AlphaFoldDB" id="A0AA88EKP3"/>
<feature type="coiled-coil region" evidence="1">
    <location>
        <begin position="177"/>
        <end position="204"/>
    </location>
</feature>
<dbReference type="Proteomes" id="UP001187192">
    <property type="component" value="Unassembled WGS sequence"/>
</dbReference>
<evidence type="ECO:0000313" key="2">
    <source>
        <dbReference type="EMBL" id="GMN73186.1"/>
    </source>
</evidence>
<dbReference type="EMBL" id="BTGU01014293">
    <property type="protein sequence ID" value="GMN73186.1"/>
    <property type="molecule type" value="Genomic_DNA"/>
</dbReference>
<gene>
    <name evidence="2" type="ORF">TIFTF001_054289</name>
</gene>
<sequence length="210" mass="23708">MPTWCCTLLVHENRSIVVPLYTIEESVQNSLRPFCDQCRCTGWSNLFVSKRKYHMIIPMDDGWNKPMDDAVFDLQTHLLHGLIHFPEPLPVPVLVPGIDVYNDVVYLSTNVLWGYPESEVGRVVKGKKKGYNSKCLEPTISEGATARKSPMQYSPTTFNKKGRKVGPGQTTKMAIALVEKKTGLQKLNRKRASLQDNNHRFKTIAAASVF</sequence>
<keyword evidence="1" id="KW-0175">Coiled coil</keyword>
<comment type="caution">
    <text evidence="2">The sequence shown here is derived from an EMBL/GenBank/DDBJ whole genome shotgun (WGS) entry which is preliminary data.</text>
</comment>
<accession>A0AA88EKP3</accession>
<name>A0AA88EKP3_FICCA</name>
<reference evidence="2" key="1">
    <citation type="submission" date="2023-07" db="EMBL/GenBank/DDBJ databases">
        <title>draft genome sequence of fig (Ficus carica).</title>
        <authorList>
            <person name="Takahashi T."/>
            <person name="Nishimura K."/>
        </authorList>
    </citation>
    <scope>NUCLEOTIDE SEQUENCE</scope>
</reference>
<dbReference type="PANTHER" id="PTHR46201:SF9">
    <property type="entry name" value="PHD FINGER PROTEIN MALE MEIOCYTE DEATH 1"/>
    <property type="match status" value="1"/>
</dbReference>
<keyword evidence="3" id="KW-1185">Reference proteome</keyword>
<organism evidence="2 3">
    <name type="scientific">Ficus carica</name>
    <name type="common">Common fig</name>
    <dbReference type="NCBI Taxonomy" id="3494"/>
    <lineage>
        <taxon>Eukaryota</taxon>
        <taxon>Viridiplantae</taxon>
        <taxon>Streptophyta</taxon>
        <taxon>Embryophyta</taxon>
        <taxon>Tracheophyta</taxon>
        <taxon>Spermatophyta</taxon>
        <taxon>Magnoliopsida</taxon>
        <taxon>eudicotyledons</taxon>
        <taxon>Gunneridae</taxon>
        <taxon>Pentapetalae</taxon>
        <taxon>rosids</taxon>
        <taxon>fabids</taxon>
        <taxon>Rosales</taxon>
        <taxon>Moraceae</taxon>
        <taxon>Ficeae</taxon>
        <taxon>Ficus</taxon>
    </lineage>
</organism>
<dbReference type="PANTHER" id="PTHR46201">
    <property type="entry name" value="PHD FINGER PROTEIN MALE MEIOCYTE DEATH 1-RELATED"/>
    <property type="match status" value="1"/>
</dbReference>
<protein>
    <submittedName>
        <fullName evidence="2">Uncharacterized protein</fullName>
    </submittedName>
</protein>
<evidence type="ECO:0000313" key="3">
    <source>
        <dbReference type="Proteomes" id="UP001187192"/>
    </source>
</evidence>